<dbReference type="InterPro" id="IPR036591">
    <property type="entry name" value="YggU-like_sf"/>
</dbReference>
<dbReference type="EMBL" id="MHJG01000002">
    <property type="protein sequence ID" value="OGY64591.1"/>
    <property type="molecule type" value="Genomic_DNA"/>
</dbReference>
<dbReference type="NCBIfam" id="TIGR00251">
    <property type="entry name" value="DUF167 family protein"/>
    <property type="match status" value="1"/>
</dbReference>
<evidence type="ECO:0000313" key="2">
    <source>
        <dbReference type="EMBL" id="OGY64591.1"/>
    </source>
</evidence>
<protein>
    <submittedName>
        <fullName evidence="2">Uncharacterized protein</fullName>
    </submittedName>
</protein>
<dbReference type="SMART" id="SM01152">
    <property type="entry name" value="DUF167"/>
    <property type="match status" value="1"/>
</dbReference>
<dbReference type="GO" id="GO:0005737">
    <property type="term" value="C:cytoplasm"/>
    <property type="evidence" value="ECO:0007669"/>
    <property type="project" value="TreeGrafter"/>
</dbReference>
<dbReference type="Pfam" id="PF02594">
    <property type="entry name" value="DUF167"/>
    <property type="match status" value="1"/>
</dbReference>
<comment type="caution">
    <text evidence="2">The sequence shown here is derived from an EMBL/GenBank/DDBJ whole genome shotgun (WGS) entry which is preliminary data.</text>
</comment>
<proteinExistence type="inferred from homology"/>
<gene>
    <name evidence="2" type="ORF">A3B92_00450</name>
</gene>
<dbReference type="InterPro" id="IPR003746">
    <property type="entry name" value="DUF167"/>
</dbReference>
<sequence>MRIFVKAKPLSRKESVEKVDDSHYLVAVKEPPKDGKANQAIIRVLAKYFKIAPSRICLISGFSAKQKIFEVP</sequence>
<dbReference type="PANTHER" id="PTHR13420">
    <property type="entry name" value="UPF0235 PROTEIN C15ORF40"/>
    <property type="match status" value="1"/>
</dbReference>
<accession>A0A1G1ZJ82</accession>
<dbReference type="Proteomes" id="UP000177960">
    <property type="component" value="Unassembled WGS sequence"/>
</dbReference>
<dbReference type="PANTHER" id="PTHR13420:SF7">
    <property type="entry name" value="UPF0235 PROTEIN C15ORF40"/>
    <property type="match status" value="1"/>
</dbReference>
<dbReference type="SUPFAM" id="SSF69786">
    <property type="entry name" value="YggU-like"/>
    <property type="match status" value="1"/>
</dbReference>
<evidence type="ECO:0000256" key="1">
    <source>
        <dbReference type="ARBA" id="ARBA00010364"/>
    </source>
</evidence>
<name>A0A1G1ZJ82_9BACT</name>
<dbReference type="Gene3D" id="3.30.1200.10">
    <property type="entry name" value="YggU-like"/>
    <property type="match status" value="1"/>
</dbReference>
<comment type="similarity">
    <text evidence="1">Belongs to the UPF0235 family.</text>
</comment>
<organism evidence="2 3">
    <name type="scientific">Candidatus Harrisonbacteria bacterium RIFCSPHIGHO2_02_FULL_42_16</name>
    <dbReference type="NCBI Taxonomy" id="1798404"/>
    <lineage>
        <taxon>Bacteria</taxon>
        <taxon>Candidatus Harrisoniibacteriota</taxon>
    </lineage>
</organism>
<dbReference type="AlphaFoldDB" id="A0A1G1ZJ82"/>
<dbReference type="STRING" id="1798404.A3B92_00450"/>
<evidence type="ECO:0000313" key="3">
    <source>
        <dbReference type="Proteomes" id="UP000177960"/>
    </source>
</evidence>
<reference evidence="2 3" key="1">
    <citation type="journal article" date="2016" name="Nat. Commun.">
        <title>Thousands of microbial genomes shed light on interconnected biogeochemical processes in an aquifer system.</title>
        <authorList>
            <person name="Anantharaman K."/>
            <person name="Brown C.T."/>
            <person name="Hug L.A."/>
            <person name="Sharon I."/>
            <person name="Castelle C.J."/>
            <person name="Probst A.J."/>
            <person name="Thomas B.C."/>
            <person name="Singh A."/>
            <person name="Wilkins M.J."/>
            <person name="Karaoz U."/>
            <person name="Brodie E.L."/>
            <person name="Williams K.H."/>
            <person name="Hubbard S.S."/>
            <person name="Banfield J.F."/>
        </authorList>
    </citation>
    <scope>NUCLEOTIDE SEQUENCE [LARGE SCALE GENOMIC DNA]</scope>
</reference>